<feature type="compositionally biased region" description="Low complexity" evidence="1">
    <location>
        <begin position="621"/>
        <end position="657"/>
    </location>
</feature>
<accession>A0A835SEV4</accession>
<reference evidence="2" key="1">
    <citation type="journal article" date="2020" name="bioRxiv">
        <title>Comparative genomics of Chlamydomonas.</title>
        <authorList>
            <person name="Craig R.J."/>
            <person name="Hasan A.R."/>
            <person name="Ness R.W."/>
            <person name="Keightley P.D."/>
        </authorList>
    </citation>
    <scope>NUCLEOTIDE SEQUENCE</scope>
    <source>
        <strain evidence="2">SAG 7.73</strain>
    </source>
</reference>
<evidence type="ECO:0000256" key="1">
    <source>
        <dbReference type="SAM" id="MobiDB-lite"/>
    </source>
</evidence>
<proteinExistence type="predicted"/>
<feature type="region of interest" description="Disordered" evidence="1">
    <location>
        <begin position="67"/>
        <end position="91"/>
    </location>
</feature>
<evidence type="ECO:0000313" key="2">
    <source>
        <dbReference type="EMBL" id="KAG2423467.1"/>
    </source>
</evidence>
<gene>
    <name evidence="2" type="ORF">HXX76_015337</name>
</gene>
<feature type="compositionally biased region" description="Low complexity" evidence="1">
    <location>
        <begin position="215"/>
        <end position="232"/>
    </location>
</feature>
<feature type="region of interest" description="Disordered" evidence="1">
    <location>
        <begin position="833"/>
        <end position="855"/>
    </location>
</feature>
<comment type="caution">
    <text evidence="2">The sequence shown here is derived from an EMBL/GenBank/DDBJ whole genome shotgun (WGS) entry which is preliminary data.</text>
</comment>
<feature type="region of interest" description="Disordered" evidence="1">
    <location>
        <begin position="686"/>
        <end position="751"/>
    </location>
</feature>
<sequence length="953" mass="96311">MIVEPPQELHLSGQDEGKARAGSPSASLSIVKQEPHFHAAGPVRDDIIKHKNGAKRQCVKPEALESGALGVMEFEEGTEGGDDDTTSAPEADMSKDVADKGAGGVKYGGSVGEQGQQRRPALQLTAATVVQPPASEPHSTAIPIDVASAPAILTIEGATNKSGGSVVMGITTTAAGAPAAGVAQANLQRAGTQAALAAPLALVLEAAVTGAGTANAPTTAAGAIPSSASRAAGRGRLHGRGRQAEAEGAGPAAQPPPQGEVGSNGRRSVAKAAKGRRAADKLTTEELKARVENTTAAANKMAKGATKAREACRASSGHVAPAAALTRGQDALLTKAFDVFIAAELRAAAKVKRCRQPQHQSGPLEVEAAGRALGGAAAASPAATQQQPQQQPQQVTGEAAAAPASTLAQLAAQAFAAAQQAMTFPLPPAVLQQTAAAAALQGRLLLEQGAGAAGGFMQVQQQQGLAAQGFSSPSGEHQVMGASNISVAADHQWQAQQQAVPQTQAMALQAMWTQQAQQQAIQQPQATPQAQTIMQPGPFSAPTSANPMGAGVTGAMGYVGAAVPHEHQHPPIPPQQLQQHPADISRAAAAWGSWPGPQSMPGPASYPFVSGPVNGAASSGMQPQHPHHQMQAMWTQQAQQAIQQPQATPQAQTIMQPGPFPEPAGANPPMGAGVTGAMGYVGAAVPHEHQHPPIPPQQLQQHPADISRAAAAWGSWPGSQPMPGPASYPSLSGPVNGAASSGMQPQHPHHQHMQAVHPVELPQQQQPAPFQSYGVDAWAAAATGTALLSVAAPPAWQPSVPLSIAAGNAAAADLIEDIGSVSAAMEMMHPWQRSSDGSAYGGTSGSAAAAGAGPAVGSTGLSGASGNCNVSQPTAPPPSPPLPSFCSDLDLSDELLLSDSLLMIGSDEGSPLLLPPSQQEVQHLPSLALPAGPFAQGVPASHQQDDDTADYLA</sequence>
<feature type="region of interest" description="Disordered" evidence="1">
    <location>
        <begin position="907"/>
        <end position="953"/>
    </location>
</feature>
<dbReference type="EMBL" id="JAEHOC010000079">
    <property type="protein sequence ID" value="KAG2423467.1"/>
    <property type="molecule type" value="Genomic_DNA"/>
</dbReference>
<feature type="region of interest" description="Disordered" evidence="1">
    <location>
        <begin position="373"/>
        <end position="400"/>
    </location>
</feature>
<feature type="compositionally biased region" description="Low complexity" evidence="1">
    <location>
        <begin position="845"/>
        <end position="855"/>
    </location>
</feature>
<organism evidence="2 3">
    <name type="scientific">Chlamydomonas incerta</name>
    <dbReference type="NCBI Taxonomy" id="51695"/>
    <lineage>
        <taxon>Eukaryota</taxon>
        <taxon>Viridiplantae</taxon>
        <taxon>Chlorophyta</taxon>
        <taxon>core chlorophytes</taxon>
        <taxon>Chlorophyceae</taxon>
        <taxon>CS clade</taxon>
        <taxon>Chlamydomonadales</taxon>
        <taxon>Chlamydomonadaceae</taxon>
        <taxon>Chlamydomonas</taxon>
    </lineage>
</organism>
<feature type="region of interest" description="Disordered" evidence="1">
    <location>
        <begin position="616"/>
        <end position="673"/>
    </location>
</feature>
<feature type="compositionally biased region" description="Acidic residues" evidence="1">
    <location>
        <begin position="73"/>
        <end position="85"/>
    </location>
</feature>
<dbReference type="AlphaFoldDB" id="A0A835SEV4"/>
<keyword evidence="3" id="KW-1185">Reference proteome</keyword>
<name>A0A835SEV4_CHLIN</name>
<protein>
    <submittedName>
        <fullName evidence="2">Uncharacterized protein</fullName>
    </submittedName>
</protein>
<feature type="region of interest" description="Disordered" evidence="1">
    <location>
        <begin position="1"/>
        <end position="28"/>
    </location>
</feature>
<dbReference type="Proteomes" id="UP000650467">
    <property type="component" value="Unassembled WGS sequence"/>
</dbReference>
<evidence type="ECO:0000313" key="3">
    <source>
        <dbReference type="Proteomes" id="UP000650467"/>
    </source>
</evidence>
<feature type="region of interest" description="Disordered" evidence="1">
    <location>
        <begin position="215"/>
        <end position="284"/>
    </location>
</feature>